<organism evidence="2 3">
    <name type="scientific">Kaistia nematophila</name>
    <dbReference type="NCBI Taxonomy" id="2994654"/>
    <lineage>
        <taxon>Bacteria</taxon>
        <taxon>Pseudomonadati</taxon>
        <taxon>Pseudomonadota</taxon>
        <taxon>Alphaproteobacteria</taxon>
        <taxon>Hyphomicrobiales</taxon>
        <taxon>Kaistiaceae</taxon>
        <taxon>Kaistia</taxon>
    </lineage>
</organism>
<dbReference type="EMBL" id="JAPKNK010000001">
    <property type="protein sequence ID" value="MCX5568393.1"/>
    <property type="molecule type" value="Genomic_DNA"/>
</dbReference>
<feature type="region of interest" description="Disordered" evidence="1">
    <location>
        <begin position="42"/>
        <end position="69"/>
    </location>
</feature>
<name>A0A9X3E264_9HYPH</name>
<keyword evidence="3" id="KW-1185">Reference proteome</keyword>
<reference evidence="2" key="1">
    <citation type="submission" date="2022-11" db="EMBL/GenBank/DDBJ databases">
        <title>Biodiversity and phylogenetic relationships of bacteria.</title>
        <authorList>
            <person name="Machado R.A.R."/>
            <person name="Bhat A."/>
            <person name="Loulou A."/>
            <person name="Kallel S."/>
        </authorList>
    </citation>
    <scope>NUCLEOTIDE SEQUENCE</scope>
    <source>
        <strain evidence="2">K-TC2</strain>
    </source>
</reference>
<evidence type="ECO:0000313" key="3">
    <source>
        <dbReference type="Proteomes" id="UP001144805"/>
    </source>
</evidence>
<dbReference type="Proteomes" id="UP001144805">
    <property type="component" value="Unassembled WGS sequence"/>
</dbReference>
<evidence type="ECO:0000256" key="1">
    <source>
        <dbReference type="SAM" id="MobiDB-lite"/>
    </source>
</evidence>
<evidence type="ECO:0000313" key="2">
    <source>
        <dbReference type="EMBL" id="MCX5568393.1"/>
    </source>
</evidence>
<accession>A0A9X3E264</accession>
<comment type="caution">
    <text evidence="2">The sequence shown here is derived from an EMBL/GenBank/DDBJ whole genome shotgun (WGS) entry which is preliminary data.</text>
</comment>
<sequence>MAVDDDPAVIGRSIIENDAFEMRVVLGEDGIDGRADISTIVPVDEDEADDGRPKLGGGPPGQAEPDLGRRGDLRDAYLLIGPAVKNPPPFGLVGRYPASRTFTVRRSIHIRLPFTPPLRKGLET</sequence>
<protein>
    <submittedName>
        <fullName evidence="2">Uncharacterized protein</fullName>
    </submittedName>
</protein>
<gene>
    <name evidence="2" type="ORF">OSH07_04215</name>
</gene>
<dbReference type="RefSeq" id="WP_266337387.1">
    <property type="nucleotide sequence ID" value="NZ_JAPKNK010000001.1"/>
</dbReference>
<proteinExistence type="predicted"/>
<dbReference type="AlphaFoldDB" id="A0A9X3E264"/>